<dbReference type="OrthoDB" id="2444892at2759"/>
<dbReference type="AlphaFoldDB" id="A0A8H3QBU5"/>
<proteinExistence type="predicted"/>
<dbReference type="Proteomes" id="UP000615446">
    <property type="component" value="Unassembled WGS sequence"/>
</dbReference>
<gene>
    <name evidence="1" type="ORF">RCL2_000236000</name>
</gene>
<organism evidence="1 2">
    <name type="scientific">Rhizophagus clarus</name>
    <dbReference type="NCBI Taxonomy" id="94130"/>
    <lineage>
        <taxon>Eukaryota</taxon>
        <taxon>Fungi</taxon>
        <taxon>Fungi incertae sedis</taxon>
        <taxon>Mucoromycota</taxon>
        <taxon>Glomeromycotina</taxon>
        <taxon>Glomeromycetes</taxon>
        <taxon>Glomerales</taxon>
        <taxon>Glomeraceae</taxon>
        <taxon>Rhizophagus</taxon>
    </lineage>
</organism>
<sequence>MTASSQWMNVFSDGEVESFVQKLLDKKSRKKKKYDGISSFSRQFEFIYVETATTSVHLKSDKDLSKLHNAIILMFKHMVSTLPEKLLHEISSMPILCVQFSGSSVEVYLAIWLANMRPVVFSIMDFEIAEEITTFPKMMKVAAKMLSLRLTSICSLSFKINIKDTKYWRCLKAGKSRDHNDPQILLMKEADYYLEDNNTWILPIRMKACH</sequence>
<comment type="caution">
    <text evidence="1">The sequence shown here is derived from an EMBL/GenBank/DDBJ whole genome shotgun (WGS) entry which is preliminary data.</text>
</comment>
<evidence type="ECO:0000313" key="2">
    <source>
        <dbReference type="Proteomes" id="UP000615446"/>
    </source>
</evidence>
<protein>
    <submittedName>
        <fullName evidence="1">Uncharacterized protein</fullName>
    </submittedName>
</protein>
<name>A0A8H3QBU5_9GLOM</name>
<reference evidence="1" key="1">
    <citation type="submission" date="2019-10" db="EMBL/GenBank/DDBJ databases">
        <title>Conservation and host-specific expression of non-tandemly repeated heterogenous ribosome RNA gene in arbuscular mycorrhizal fungi.</title>
        <authorList>
            <person name="Maeda T."/>
            <person name="Kobayashi Y."/>
            <person name="Nakagawa T."/>
            <person name="Ezawa T."/>
            <person name="Yamaguchi K."/>
            <person name="Bino T."/>
            <person name="Nishimoto Y."/>
            <person name="Shigenobu S."/>
            <person name="Kawaguchi M."/>
        </authorList>
    </citation>
    <scope>NUCLEOTIDE SEQUENCE</scope>
    <source>
        <strain evidence="1">HR1</strain>
    </source>
</reference>
<dbReference type="EMBL" id="BLAL01000012">
    <property type="protein sequence ID" value="GES74900.1"/>
    <property type="molecule type" value="Genomic_DNA"/>
</dbReference>
<accession>A0A8H3QBU5</accession>
<evidence type="ECO:0000313" key="1">
    <source>
        <dbReference type="EMBL" id="GES74900.1"/>
    </source>
</evidence>